<geneLocation type="plasmid" evidence="1">
    <name>pA2702</name>
</geneLocation>
<organism evidence="1">
    <name type="scientific">Acinetobacter baylyi</name>
    <dbReference type="NCBI Taxonomy" id="202950"/>
    <lineage>
        <taxon>Bacteria</taxon>
        <taxon>Pseudomonadati</taxon>
        <taxon>Pseudomonadota</taxon>
        <taxon>Gammaproteobacteria</taxon>
        <taxon>Moraxellales</taxon>
        <taxon>Moraxellaceae</taxon>
        <taxon>Acinetobacter</taxon>
    </lineage>
</organism>
<keyword evidence="1" id="KW-0614">Plasmid</keyword>
<evidence type="ECO:0000313" key="1">
    <source>
        <dbReference type="EMBL" id="QID24166.1"/>
    </source>
</evidence>
<dbReference type="AlphaFoldDB" id="A0A6G6AQW7"/>
<dbReference type="EMBL" id="MN481286">
    <property type="protein sequence ID" value="QID24166.1"/>
    <property type="molecule type" value="Genomic_DNA"/>
</dbReference>
<dbReference type="RefSeq" id="WP_109428775.1">
    <property type="nucleotide sequence ID" value="NZ_MN481286.1"/>
</dbReference>
<sequence>MNISEYSRIIGIDESEVRKLMIRVSEICDGHLDKAEYDWMKTDAGKRMALDEALSNVSMEKRADSKPSLLPGYDKVDLFDPKIDDFIAIVCDIRKSTERLKTSRNGLKGIDSGIQRVFYETSALLPSLEVTINFFKGKVTEYLGDGLLGFIQYKDKHQIYSAFRASKACVTLTRDIVNHALSNRYNLPSLDIGVGLALSPAMIRVVTENHVKAFGECVWKATKLSDGINSVQIDEKLESEWPVAKSGGLSFIPRDIGKGYKGYKAFPLK</sequence>
<accession>A0A6G6AQW7</accession>
<evidence type="ECO:0008006" key="2">
    <source>
        <dbReference type="Google" id="ProtNLM"/>
    </source>
</evidence>
<name>A0A6G6AQW7_ACIBI</name>
<dbReference type="InterPro" id="IPR029787">
    <property type="entry name" value="Nucleotide_cyclase"/>
</dbReference>
<reference evidence="1" key="1">
    <citation type="submission" date="2019-09" db="EMBL/GenBank/DDBJ databases">
        <authorList>
            <person name="Liu L."/>
        </authorList>
    </citation>
    <scope>NUCLEOTIDE SEQUENCE</scope>
    <source>
        <strain evidence="1">A2702</strain>
        <plasmid evidence="1">pA2702</plasmid>
    </source>
</reference>
<proteinExistence type="predicted"/>
<protein>
    <recommendedName>
        <fullName evidence="2">Guanylate cyclase domain-containing protein</fullName>
    </recommendedName>
</protein>
<dbReference type="Gene3D" id="3.30.70.1230">
    <property type="entry name" value="Nucleotide cyclase"/>
    <property type="match status" value="1"/>
</dbReference>
<dbReference type="SUPFAM" id="SSF55073">
    <property type="entry name" value="Nucleotide cyclase"/>
    <property type="match status" value="1"/>
</dbReference>